<dbReference type="PANTHER" id="PTHR21663:SF0">
    <property type="entry name" value="HEAT REPEAT-CONTAINING PROTEIN 5B"/>
    <property type="match status" value="1"/>
</dbReference>
<dbReference type="GO" id="GO:0005829">
    <property type="term" value="C:cytosol"/>
    <property type="evidence" value="ECO:0007669"/>
    <property type="project" value="GOC"/>
</dbReference>
<dbReference type="Pfam" id="PF20210">
    <property type="entry name" value="Laa1_Sip1_HTR5"/>
    <property type="match status" value="1"/>
</dbReference>
<dbReference type="GO" id="GO:0016020">
    <property type="term" value="C:membrane"/>
    <property type="evidence" value="ECO:0007669"/>
    <property type="project" value="TreeGrafter"/>
</dbReference>
<accession>A0A1V9XB05</accession>
<comment type="caution">
    <text evidence="3">The sequence shown here is derived from an EMBL/GenBank/DDBJ whole genome shotgun (WGS) entry which is preliminary data.</text>
</comment>
<dbReference type="Gene3D" id="1.25.10.10">
    <property type="entry name" value="Leucine-rich Repeat Variant"/>
    <property type="match status" value="2"/>
</dbReference>
<dbReference type="InterPro" id="IPR040108">
    <property type="entry name" value="Laa1/Sip1/HEATR5"/>
</dbReference>
<dbReference type="GO" id="GO:0030139">
    <property type="term" value="C:endocytic vesicle"/>
    <property type="evidence" value="ECO:0007669"/>
    <property type="project" value="TreeGrafter"/>
</dbReference>
<evidence type="ECO:0000256" key="2">
    <source>
        <dbReference type="SAM" id="MobiDB-lite"/>
    </source>
</evidence>
<evidence type="ECO:0000313" key="3">
    <source>
        <dbReference type="EMBL" id="OQR70512.1"/>
    </source>
</evidence>
<dbReference type="OrthoDB" id="192608at2759"/>
<reference evidence="3 4" key="1">
    <citation type="journal article" date="2017" name="Gigascience">
        <title>Draft genome of the honey bee ectoparasitic mite, Tropilaelaps mercedesae, is shaped by the parasitic life history.</title>
        <authorList>
            <person name="Dong X."/>
            <person name="Armstrong S.D."/>
            <person name="Xia D."/>
            <person name="Makepeace B.L."/>
            <person name="Darby A.C."/>
            <person name="Kadowaki T."/>
        </authorList>
    </citation>
    <scope>NUCLEOTIDE SEQUENCE [LARGE SCALE GENOMIC DNA]</scope>
    <source>
        <strain evidence="3">Wuxi-XJTLU</strain>
    </source>
</reference>
<evidence type="ECO:0000256" key="1">
    <source>
        <dbReference type="ARBA" id="ARBA00008304"/>
    </source>
</evidence>
<comment type="similarity">
    <text evidence="1">Belongs to the HEATR5 family.</text>
</comment>
<dbReference type="GO" id="GO:0008104">
    <property type="term" value="P:intracellular protein localization"/>
    <property type="evidence" value="ECO:0007669"/>
    <property type="project" value="TreeGrafter"/>
</dbReference>
<dbReference type="InterPro" id="IPR011989">
    <property type="entry name" value="ARM-like"/>
</dbReference>
<dbReference type="GO" id="GO:0006897">
    <property type="term" value="P:endocytosis"/>
    <property type="evidence" value="ECO:0007669"/>
    <property type="project" value="TreeGrafter"/>
</dbReference>
<dbReference type="GO" id="GO:0005794">
    <property type="term" value="C:Golgi apparatus"/>
    <property type="evidence" value="ECO:0007669"/>
    <property type="project" value="TreeGrafter"/>
</dbReference>
<dbReference type="EMBL" id="MNPL01017309">
    <property type="protein sequence ID" value="OQR70512.1"/>
    <property type="molecule type" value="Genomic_DNA"/>
</dbReference>
<dbReference type="InterPro" id="IPR046837">
    <property type="entry name" value="Laa1/Sip1/HEATR5-like_HEAT"/>
</dbReference>
<gene>
    <name evidence="3" type="ORF">BIW11_11589</name>
</gene>
<dbReference type="SUPFAM" id="SSF48371">
    <property type="entry name" value="ARM repeat"/>
    <property type="match status" value="2"/>
</dbReference>
<feature type="non-terminal residue" evidence="3">
    <location>
        <position position="1"/>
    </location>
</feature>
<dbReference type="STRING" id="418985.A0A1V9XB05"/>
<proteinExistence type="inferred from homology"/>
<feature type="region of interest" description="Disordered" evidence="2">
    <location>
        <begin position="937"/>
        <end position="980"/>
    </location>
</feature>
<dbReference type="Proteomes" id="UP000192247">
    <property type="component" value="Unassembled WGS sequence"/>
</dbReference>
<dbReference type="PANTHER" id="PTHR21663">
    <property type="entry name" value="HYPOTHETICAL HEAT DOMAIN-CONTAINING"/>
    <property type="match status" value="1"/>
</dbReference>
<name>A0A1V9XB05_9ACAR</name>
<dbReference type="GO" id="GO:0042147">
    <property type="term" value="P:retrograde transport, endosome to Golgi"/>
    <property type="evidence" value="ECO:0007669"/>
    <property type="project" value="TreeGrafter"/>
</dbReference>
<dbReference type="InterPro" id="IPR016024">
    <property type="entry name" value="ARM-type_fold"/>
</dbReference>
<dbReference type="FunCoup" id="A0A1V9XB05">
    <property type="interactions" value="1546"/>
</dbReference>
<sequence length="1702" mass="188354">SMKGCLADRQLIVRELASDILCRVAGPDLEVLLSLALRAFEGADYRTRLAAAHFIATIFSNALKAFARGNLGGLFKGTEGVRVGIRETRAGIAHAYVFFLDKMGGLFVERHLKYVMTHLIETVANPKTTAQSHLDSVFTRSCVLYILRSVFVNLLSDKAQRSACRDLGHILLKQLNQKSGPNSLICVFEVVSMLVLSLESTVNSVVQDSSVGLVEITFSALTNSNATVRIYAAYLLRWMTQAQPALLSPVIQRCIDQFEVMKSSPSCIAGYSCAIAAMLSSSDVTLSQLTNLRKYKLIFSISEEMLRSAKDDANIALLRAHKGWLIMGSIMGLGPSTVRSLLPRLLLLWKSSFPRTHKDFTMEKNRGDLMTWECVLENRAGALATMSSFLSNCREIASEEIIRRLLPPVESALFMVSNLTDVIKQYGQQLKAAAAMVRFRLYQVLLQIPPAMFESSYNILLKLIVTDITLADHAQSTTATSRLQIKYMSNKFYVKEEHKMIEEAVYADGALEHDLTYLYRKCDHNIQRKPLPLGVSLLDAAVDLFGYIFPHVPDKHRQQVVLHFADCVRHNTKRVDSIYTNILASLYVSIKSLVKSHSNLTSAEVSKSILDFSLPAFNSHNDFVRHAAAEVVGYTAVASSSRQIVNDAWTKVMEVLRNGKDSVAKSGHVLALGYLHRYTAGYMSDSQHFTASLKVLLQMSQDSSSVILQTWALFGLNLLAYSGSSFRPHVDAALSVVLQTMLSTPSANIEVHQNLGRCLQTFIGTLGPELQVLVGSTRNLRIGCRVLQNHPDPVVKSEALGALQQLQLFAPNDISIAPILSFLCSSLESEHVTLRHAAIACLRQFLQRDPMDIFHRIADNPPLLDTSMPALSQVEDDVRGLPWERGLILVAFSLMDIETEQRAVAQLRDILVSLLSLSCLSDWLSICKQVLADAAADGDVEDGGDSKLASSGLGGAEEGDTEDAEQQFQQSQEPDPHPWVGPRWRTKAFALECVIRLVQICDGDRTHFNMILARQAQTASQSSGQKQSYLILHVPELIRMAFMACTSDAVQLTVSGLKLLQMVIDRFADVPEPEFEGHMILEQFQAQVDAALRPAFSAGDTPSEVIALACHVCSTWMCSAVSNNLAAVQRVHTLLANSLHKVMARPSAKGALSSLEILSVLKAWAEVYIRGKTINPNLLSLIEADIHHLSQYWLAFMKDYAMLGLPNSLAGQLPHDGGAFFTHEVAEHCKHYYRESWPPVLHAVCLWLCKENGFEVVRKRNVDDAEVPQSFLLPKSDEESTKRWFCLLYAVCSEALYSRSEHALFALQSLDLLIRHESCNLYVKRDSFVELISILHRTLITETQTICRRLALDIAHEIARKLMATPSAQNSGPAYSLLNLALCTAVIHCPILSEKLSKVVPKLDTGVTDMSDLQRAITLLNSVPQMLEAGLAVEVLPSILHINLTLLLEGCIGGCILQNLRTICTMTSFEKDPSLKEKYIKNLTAALHYMLVGCSDEEILKQAPRASSILLAVAIFICAAPTPVTSVPNIQEKVLDFYERALDCDDVTVVRTAVSCTRNIFGHTKRNVFVRQWSEKVYGILLETHDATLSLECITCLQTLLEITPIEHKPSILKILVTILLSLAVKRTLSPQIVIDILTSNLSAYGNDLKKILAESPVLKQQLESLIKSSQMAAQAKAQTPAPVVTPKQPTIQLKSDFSNFI</sequence>
<evidence type="ECO:0000313" key="4">
    <source>
        <dbReference type="Proteomes" id="UP000192247"/>
    </source>
</evidence>
<organism evidence="3 4">
    <name type="scientific">Tropilaelaps mercedesae</name>
    <dbReference type="NCBI Taxonomy" id="418985"/>
    <lineage>
        <taxon>Eukaryota</taxon>
        <taxon>Metazoa</taxon>
        <taxon>Ecdysozoa</taxon>
        <taxon>Arthropoda</taxon>
        <taxon>Chelicerata</taxon>
        <taxon>Arachnida</taxon>
        <taxon>Acari</taxon>
        <taxon>Parasitiformes</taxon>
        <taxon>Mesostigmata</taxon>
        <taxon>Gamasina</taxon>
        <taxon>Dermanyssoidea</taxon>
        <taxon>Laelapidae</taxon>
        <taxon>Tropilaelaps</taxon>
    </lineage>
</organism>
<keyword evidence="4" id="KW-1185">Reference proteome</keyword>
<dbReference type="InParanoid" id="A0A1V9XB05"/>
<protein>
    <submittedName>
        <fullName evidence="3">HEAT repeat-containing protein 5B-like</fullName>
    </submittedName>
</protein>